<reference evidence="1" key="1">
    <citation type="submission" date="2021-01" db="EMBL/GenBank/DDBJ databases">
        <authorList>
            <consortium name="Genoscope - CEA"/>
            <person name="William W."/>
        </authorList>
    </citation>
    <scope>NUCLEOTIDE SEQUENCE</scope>
</reference>
<dbReference type="Proteomes" id="UP000688137">
    <property type="component" value="Unassembled WGS sequence"/>
</dbReference>
<protein>
    <submittedName>
        <fullName evidence="1">Uncharacterized protein</fullName>
    </submittedName>
</protein>
<gene>
    <name evidence="1" type="ORF">PPRIM_AZ9-3.1.T0490037</name>
</gene>
<keyword evidence="2" id="KW-1185">Reference proteome</keyword>
<evidence type="ECO:0000313" key="2">
    <source>
        <dbReference type="Proteomes" id="UP000688137"/>
    </source>
</evidence>
<comment type="caution">
    <text evidence="1">The sequence shown here is derived from an EMBL/GenBank/DDBJ whole genome shotgun (WGS) entry which is preliminary data.</text>
</comment>
<sequence length="98" mass="12061">MEIIGECQNYGKMRNQKKLVYIVKKMIVIAKSIMIIKFNRSFQDQLDIHQIKWMRKNKHLIQYMILLMKEDIQHMKALLQKQLQNFIYQQKEIFLQVF</sequence>
<organism evidence="1 2">
    <name type="scientific">Paramecium primaurelia</name>
    <dbReference type="NCBI Taxonomy" id="5886"/>
    <lineage>
        <taxon>Eukaryota</taxon>
        <taxon>Sar</taxon>
        <taxon>Alveolata</taxon>
        <taxon>Ciliophora</taxon>
        <taxon>Intramacronucleata</taxon>
        <taxon>Oligohymenophorea</taxon>
        <taxon>Peniculida</taxon>
        <taxon>Parameciidae</taxon>
        <taxon>Paramecium</taxon>
    </lineage>
</organism>
<evidence type="ECO:0000313" key="1">
    <source>
        <dbReference type="EMBL" id="CAD8072265.1"/>
    </source>
</evidence>
<proteinExistence type="predicted"/>
<name>A0A8S1M1V1_PARPR</name>
<dbReference type="EMBL" id="CAJJDM010000049">
    <property type="protein sequence ID" value="CAD8072265.1"/>
    <property type="molecule type" value="Genomic_DNA"/>
</dbReference>
<dbReference type="AlphaFoldDB" id="A0A8S1M1V1"/>
<accession>A0A8S1M1V1</accession>